<comment type="caution">
    <text evidence="1">The sequence shown here is derived from an EMBL/GenBank/DDBJ whole genome shotgun (WGS) entry which is preliminary data.</text>
</comment>
<dbReference type="EMBL" id="LKAM01000004">
    <property type="protein sequence ID" value="KUM49015.1"/>
    <property type="molecule type" value="Genomic_DNA"/>
</dbReference>
<protein>
    <submittedName>
        <fullName evidence="1">Uncharacterized protein</fullName>
    </submittedName>
</protein>
<proteinExistence type="predicted"/>
<dbReference type="AlphaFoldDB" id="A0A101M103"/>
<accession>A0A101M103</accession>
<sequence length="38" mass="3914">MLGLDSCIAGIIHREQGVGLGVPIVHSPLGYWALPEGG</sequence>
<organism evidence="1">
    <name type="scientific">Picea glauca</name>
    <name type="common">White spruce</name>
    <name type="synonym">Pinus glauca</name>
    <dbReference type="NCBI Taxonomy" id="3330"/>
    <lineage>
        <taxon>Eukaryota</taxon>
        <taxon>Viridiplantae</taxon>
        <taxon>Streptophyta</taxon>
        <taxon>Embryophyta</taxon>
        <taxon>Tracheophyta</taxon>
        <taxon>Spermatophyta</taxon>
        <taxon>Pinopsida</taxon>
        <taxon>Pinidae</taxon>
        <taxon>Conifers I</taxon>
        <taxon>Pinales</taxon>
        <taxon>Pinaceae</taxon>
        <taxon>Picea</taxon>
    </lineage>
</organism>
<keyword evidence="1" id="KW-0496">Mitochondrion</keyword>
<gene>
    <name evidence="1" type="ORF">ABT39_MTgene4352</name>
</gene>
<geneLocation type="mitochondrion" evidence="1"/>
<evidence type="ECO:0000313" key="1">
    <source>
        <dbReference type="EMBL" id="KUM49015.1"/>
    </source>
</evidence>
<reference evidence="1" key="1">
    <citation type="journal article" date="2015" name="Genome Biol. Evol.">
        <title>Organellar Genomes of White Spruce (Picea glauca): Assembly and Annotation.</title>
        <authorList>
            <person name="Jackman S.D."/>
            <person name="Warren R.L."/>
            <person name="Gibb E.A."/>
            <person name="Vandervalk B.P."/>
            <person name="Mohamadi H."/>
            <person name="Chu J."/>
            <person name="Raymond A."/>
            <person name="Pleasance S."/>
            <person name="Coope R."/>
            <person name="Wildung M.R."/>
            <person name="Ritland C.E."/>
            <person name="Bousquet J."/>
            <person name="Jones S.J."/>
            <person name="Bohlmann J."/>
            <person name="Birol I."/>
        </authorList>
    </citation>
    <scope>NUCLEOTIDE SEQUENCE [LARGE SCALE GENOMIC DNA]</scope>
    <source>
        <tissue evidence="1">Flushing bud</tissue>
    </source>
</reference>
<name>A0A101M103_PICGL</name>